<reference evidence="1 2" key="1">
    <citation type="submission" date="2016-10" db="EMBL/GenBank/DDBJ databases">
        <authorList>
            <person name="de Groot N.N."/>
        </authorList>
    </citation>
    <scope>NUCLEOTIDE SEQUENCE [LARGE SCALE GENOMIC DNA]</scope>
    <source>
        <strain evidence="1 2">CGMCC 1.9156</strain>
    </source>
</reference>
<accession>A0A1I2ISK0</accession>
<dbReference type="STRING" id="655355.SAMN05216283_106137"/>
<gene>
    <name evidence="1" type="ORF">SAMN05216283_106137</name>
</gene>
<protein>
    <submittedName>
        <fullName evidence="1">PKD-like domain-containing protein</fullName>
    </submittedName>
</protein>
<proteinExistence type="predicted"/>
<evidence type="ECO:0000313" key="2">
    <source>
        <dbReference type="Proteomes" id="UP000198964"/>
    </source>
</evidence>
<dbReference type="Proteomes" id="UP000198964">
    <property type="component" value="Unassembled WGS sequence"/>
</dbReference>
<dbReference type="RefSeq" id="WP_093920268.1">
    <property type="nucleotide sequence ID" value="NZ_FONW01000006.1"/>
</dbReference>
<dbReference type="AlphaFoldDB" id="A0A1I2ISK0"/>
<dbReference type="EMBL" id="FONW01000006">
    <property type="protein sequence ID" value="SFF43501.1"/>
    <property type="molecule type" value="Genomic_DNA"/>
</dbReference>
<name>A0A1I2ISK0_9BACT</name>
<organism evidence="1 2">
    <name type="scientific">Sunxiuqinia elliptica</name>
    <dbReference type="NCBI Taxonomy" id="655355"/>
    <lineage>
        <taxon>Bacteria</taxon>
        <taxon>Pseudomonadati</taxon>
        <taxon>Bacteroidota</taxon>
        <taxon>Bacteroidia</taxon>
        <taxon>Marinilabiliales</taxon>
        <taxon>Prolixibacteraceae</taxon>
        <taxon>Sunxiuqinia</taxon>
    </lineage>
</organism>
<evidence type="ECO:0000313" key="1">
    <source>
        <dbReference type="EMBL" id="SFF43501.1"/>
    </source>
</evidence>
<sequence>MIRRINRPVSWLFVGLAAINLVACNEDDKKELLPPKEIKLNDNYTTTRSTVLTIKPEVTGYEAATYKWSLTQTPEGAVDSLISEELELEFITIRPGTYALNLEVTQADKKEDFAIDVLVEQEGEAFSPYLAEVLDYLPGVGQFVNKLPSYEEGDTQASMIAKTSDLLAGEDASMITLGGFGGYVTFRFDHTVANLPGKRDFRVKGNAFGAASNPQPDAPFGGSCEPGVIMVAYDKNQNGEADPEEWYEIAGSAHHSVSSEAWYCLGKAAGNDLDIIPGYEITYFRPTEEPDQATEEYIRWEDNQGNSGFKVKNAFHRQSYFPAWIEGDSYTLKGTRLPENGIDESGQGNYYVLYGFGFGYADNYPNAHDNSAIDIAWAVDAEGNPVHLPGVDFVRVHCGVNQENGWLGECSTEIAGAEDLHLLGEVIDSEK</sequence>
<keyword evidence="2" id="KW-1185">Reference proteome</keyword>